<comment type="subcellular location">
    <subcellularLocation>
        <location evidence="1">Cell membrane</location>
        <topology evidence="1">Multi-pass membrane protein</topology>
    </subcellularLocation>
</comment>
<evidence type="ECO:0000256" key="4">
    <source>
        <dbReference type="ARBA" id="ARBA00022989"/>
    </source>
</evidence>
<keyword evidence="5" id="KW-0472">Membrane</keyword>
<dbReference type="InterPro" id="IPR018076">
    <property type="entry name" value="T2SS_GspF_dom"/>
</dbReference>
<evidence type="ECO:0000256" key="2">
    <source>
        <dbReference type="ARBA" id="ARBA00022475"/>
    </source>
</evidence>
<dbReference type="PANTHER" id="PTHR35007:SF4">
    <property type="entry name" value="CONSERVED TRANSMEMBRANE PROTEIN-RELATED"/>
    <property type="match status" value="1"/>
</dbReference>
<comment type="caution">
    <text evidence="7">The sequence shown here is derived from an EMBL/GenBank/DDBJ whole genome shotgun (WGS) entry which is preliminary data.</text>
</comment>
<evidence type="ECO:0000256" key="5">
    <source>
        <dbReference type="ARBA" id="ARBA00023136"/>
    </source>
</evidence>
<reference evidence="7 8" key="1">
    <citation type="submission" date="2024-06" db="EMBL/GenBank/DDBJ databases">
        <title>The Natural Products Discovery Center: Release of the First 8490 Sequenced Strains for Exploring Actinobacteria Biosynthetic Diversity.</title>
        <authorList>
            <person name="Kalkreuter E."/>
            <person name="Kautsar S.A."/>
            <person name="Yang D."/>
            <person name="Bader C.D."/>
            <person name="Teijaro C.N."/>
            <person name="Fluegel L."/>
            <person name="Davis C.M."/>
            <person name="Simpson J.R."/>
            <person name="Lauterbach L."/>
            <person name="Steele A.D."/>
            <person name="Gui C."/>
            <person name="Meng S."/>
            <person name="Li G."/>
            <person name="Viehrig K."/>
            <person name="Ye F."/>
            <person name="Su P."/>
            <person name="Kiefer A.F."/>
            <person name="Nichols A."/>
            <person name="Cepeda A.J."/>
            <person name="Yan W."/>
            <person name="Fan B."/>
            <person name="Jiang Y."/>
            <person name="Adhikari A."/>
            <person name="Zheng C.-J."/>
            <person name="Schuster L."/>
            <person name="Cowan T.M."/>
            <person name="Smanski M.J."/>
            <person name="Chevrette M.G."/>
            <person name="De Carvalho L.P.S."/>
            <person name="Shen B."/>
        </authorList>
    </citation>
    <scope>NUCLEOTIDE SEQUENCE [LARGE SCALE GENOMIC DNA]</scope>
    <source>
        <strain evidence="7 8">NPDC050100</strain>
    </source>
</reference>
<organism evidence="7 8">
    <name type="scientific">Microtetraspora glauca</name>
    <dbReference type="NCBI Taxonomy" id="1996"/>
    <lineage>
        <taxon>Bacteria</taxon>
        <taxon>Bacillati</taxon>
        <taxon>Actinomycetota</taxon>
        <taxon>Actinomycetes</taxon>
        <taxon>Streptosporangiales</taxon>
        <taxon>Streptosporangiaceae</taxon>
        <taxon>Microtetraspora</taxon>
    </lineage>
</organism>
<accession>A0ABV3GJT8</accession>
<feature type="domain" description="Type II secretion system protein GspF" evidence="6">
    <location>
        <begin position="69"/>
        <end position="188"/>
    </location>
</feature>
<evidence type="ECO:0000259" key="6">
    <source>
        <dbReference type="Pfam" id="PF00482"/>
    </source>
</evidence>
<evidence type="ECO:0000256" key="3">
    <source>
        <dbReference type="ARBA" id="ARBA00022692"/>
    </source>
</evidence>
<evidence type="ECO:0000313" key="7">
    <source>
        <dbReference type="EMBL" id="MEV0971904.1"/>
    </source>
</evidence>
<evidence type="ECO:0000256" key="1">
    <source>
        <dbReference type="ARBA" id="ARBA00004651"/>
    </source>
</evidence>
<sequence>MVAIAVLAAALAAWVWAGPGIAAARVAGLTGARGRTPRRRAATLLDRPRPERQAAAWRAVSIELCQGIVAELAAGGTPGDALSRAVSAVTLPDAEVLRPVVATARDGGDVAAALLRAAPPHGGEGLIRLAACWQVSMAGGGGLAALVERLGGSLREAETHRQDLAAQLAGPRATARLLAVLPALGLLMAAGLGMSPLSFLFGEPAGIACLVTGLALDGVGVWWTNRIVAHAAQGQEAGGSGKVAHAVRGHEAGGSGKVAYAVRSHEAGGLEKEVGTSWR</sequence>
<dbReference type="EMBL" id="JBFALK010000014">
    <property type="protein sequence ID" value="MEV0971904.1"/>
    <property type="molecule type" value="Genomic_DNA"/>
</dbReference>
<dbReference type="RefSeq" id="WP_082776681.1">
    <property type="nucleotide sequence ID" value="NZ_JBFALK010000014.1"/>
</dbReference>
<protein>
    <submittedName>
        <fullName evidence="7">Type II secretion system F family protein</fullName>
    </submittedName>
</protein>
<dbReference type="Pfam" id="PF00482">
    <property type="entry name" value="T2SSF"/>
    <property type="match status" value="1"/>
</dbReference>
<proteinExistence type="predicted"/>
<gene>
    <name evidence="7" type="ORF">AB0I59_25155</name>
</gene>
<dbReference type="PANTHER" id="PTHR35007">
    <property type="entry name" value="INTEGRAL MEMBRANE PROTEIN-RELATED"/>
    <property type="match status" value="1"/>
</dbReference>
<keyword evidence="8" id="KW-1185">Reference proteome</keyword>
<keyword evidence="3" id="KW-0812">Transmembrane</keyword>
<name>A0ABV3GJT8_MICGL</name>
<keyword evidence="2" id="KW-1003">Cell membrane</keyword>
<evidence type="ECO:0000313" key="8">
    <source>
        <dbReference type="Proteomes" id="UP001551675"/>
    </source>
</evidence>
<keyword evidence="4" id="KW-1133">Transmembrane helix</keyword>
<dbReference type="Proteomes" id="UP001551675">
    <property type="component" value="Unassembled WGS sequence"/>
</dbReference>